<dbReference type="InterPro" id="IPR052906">
    <property type="entry name" value="Type_IV_Methyl-Rstrct_Enzyme"/>
</dbReference>
<gene>
    <name evidence="3" type="ordered locus">Tsac_2804</name>
</gene>
<dbReference type="Proteomes" id="UP000006178">
    <property type="component" value="Plasmid pMU3262"/>
</dbReference>
<reference evidence="3 4" key="1">
    <citation type="journal article" date="2014" name="Appl. Environ. Microbiol.">
        <title>Profile of Secreted Hydrolases, Associated Proteins, and SlpA in Thermoanaerobacterium saccharolyticum during the Degradation of Hemicellulose.</title>
        <authorList>
            <person name="Currie D.H."/>
            <person name="Guss A.M."/>
            <person name="Herring C.D."/>
            <person name="Giannone R.J."/>
            <person name="Johnson C.M."/>
            <person name="Lankford P.K."/>
            <person name="Brown S.D."/>
            <person name="Hettich R.L."/>
            <person name="Lynd L.R."/>
        </authorList>
    </citation>
    <scope>NUCLEOTIDE SEQUENCE [LARGE SCALE GENOMIC DNA]</scope>
    <source>
        <strain evidence="4">DSM 8691 / JW/SL-YS485</strain>
    </source>
</reference>
<dbReference type="PATRIC" id="fig|1094508.3.peg.2831"/>
<dbReference type="GO" id="GO:0015666">
    <property type="term" value="F:restriction endodeoxyribonuclease activity"/>
    <property type="evidence" value="ECO:0007669"/>
    <property type="project" value="TreeGrafter"/>
</dbReference>
<dbReference type="InterPro" id="IPR011856">
    <property type="entry name" value="tRNA_endonuc-like_dom_sf"/>
</dbReference>
<keyword evidence="1" id="KW-0472">Membrane</keyword>
<evidence type="ECO:0000259" key="2">
    <source>
        <dbReference type="Pfam" id="PF04471"/>
    </source>
</evidence>
<geneLocation type="plasmid" evidence="3 4">
    <name>pMU3262</name>
</geneLocation>
<dbReference type="PANTHER" id="PTHR30015">
    <property type="entry name" value="MRR RESTRICTION SYSTEM PROTEIN"/>
    <property type="match status" value="1"/>
</dbReference>
<dbReference type="BioCyc" id="TSAC1094508:GLMA-2850-MONOMER"/>
<dbReference type="AlphaFoldDB" id="I3WC00"/>
<dbReference type="InterPro" id="IPR011335">
    <property type="entry name" value="Restrct_endonuc-II-like"/>
</dbReference>
<dbReference type="PANTHER" id="PTHR30015:SF7">
    <property type="entry name" value="TYPE IV METHYL-DIRECTED RESTRICTION ENZYME ECOKMRR"/>
    <property type="match status" value="1"/>
</dbReference>
<dbReference type="GO" id="GO:0009307">
    <property type="term" value="P:DNA restriction-modification system"/>
    <property type="evidence" value="ECO:0007669"/>
    <property type="project" value="InterPro"/>
</dbReference>
<keyword evidence="4" id="KW-1185">Reference proteome</keyword>
<evidence type="ECO:0000313" key="4">
    <source>
        <dbReference type="Proteomes" id="UP000006178"/>
    </source>
</evidence>
<name>I3WC00_THESW</name>
<keyword evidence="1" id="KW-1133">Transmembrane helix</keyword>
<feature type="domain" description="Restriction endonuclease type IV Mrr" evidence="2">
    <location>
        <begin position="71"/>
        <end position="181"/>
    </location>
</feature>
<dbReference type="Pfam" id="PF04471">
    <property type="entry name" value="Mrr_cat"/>
    <property type="match status" value="1"/>
</dbReference>
<dbReference type="SUPFAM" id="SSF52980">
    <property type="entry name" value="Restriction endonuclease-like"/>
    <property type="match status" value="1"/>
</dbReference>
<accession>I3WC00</accession>
<keyword evidence="3" id="KW-0614">Plasmid</keyword>
<keyword evidence="1" id="KW-0812">Transmembrane</keyword>
<protein>
    <submittedName>
        <fullName evidence="3">Restriction endonuclease</fullName>
    </submittedName>
</protein>
<dbReference type="InterPro" id="IPR007560">
    <property type="entry name" value="Restrct_endonuc_IV_Mrr"/>
</dbReference>
<organism evidence="3 4">
    <name type="scientific">Thermoanaerobacterium saccharolyticum (strain DSM 8691 / JW/SL-YS485)</name>
    <dbReference type="NCBI Taxonomy" id="1094508"/>
    <lineage>
        <taxon>Bacteria</taxon>
        <taxon>Bacillati</taxon>
        <taxon>Bacillota</taxon>
        <taxon>Clostridia</taxon>
        <taxon>Thermoanaerobacterales</taxon>
        <taxon>Thermoanaerobacteraceae</taxon>
        <taxon>Thermoanaerobacterium</taxon>
    </lineage>
</organism>
<sequence>MQLKELIKLNTIINLLFSFFVIYAVDKIYWIITKERNYKLEREKLKVEVGKMVIKEDFYKFKEKLIDGKDAFEVYCGNLLKTMGYTNVQVTELVGDGGKDIIAYKDGEKYYIECKLWDWAIENNSVGRPVAQKLVGAMVKDKVKNGIIITTSYFSNEAIEYAKNIPDITLELIDGDKLVKIIQNLRQEWILELQDI</sequence>
<dbReference type="KEGG" id="tsh:Tsac_2804"/>
<proteinExistence type="predicted"/>
<keyword evidence="3" id="KW-0255">Endonuclease</keyword>
<feature type="transmembrane region" description="Helical" evidence="1">
    <location>
        <begin position="12"/>
        <end position="32"/>
    </location>
</feature>
<keyword evidence="3" id="KW-0540">Nuclease</keyword>
<dbReference type="EMBL" id="CP003185">
    <property type="protein sequence ID" value="AFK94351.1"/>
    <property type="molecule type" value="Genomic_DNA"/>
</dbReference>
<dbReference type="GO" id="GO:0003677">
    <property type="term" value="F:DNA binding"/>
    <property type="evidence" value="ECO:0007669"/>
    <property type="project" value="InterPro"/>
</dbReference>
<evidence type="ECO:0000313" key="3">
    <source>
        <dbReference type="EMBL" id="AFK94351.1"/>
    </source>
</evidence>
<evidence type="ECO:0000256" key="1">
    <source>
        <dbReference type="SAM" id="Phobius"/>
    </source>
</evidence>
<dbReference type="Gene3D" id="3.40.1350.10">
    <property type="match status" value="1"/>
</dbReference>
<keyword evidence="3" id="KW-0378">Hydrolase</keyword>